<evidence type="ECO:0000313" key="1">
    <source>
        <dbReference type="EMBL" id="KKN16513.1"/>
    </source>
</evidence>
<protein>
    <submittedName>
        <fullName evidence="1">Uncharacterized protein</fullName>
    </submittedName>
</protein>
<gene>
    <name evidence="1" type="ORF">LCGC14_0975240</name>
</gene>
<sequence length="45" mass="5135">MFDYCTCGHTKEDHALDAPPGEQECNYIEDDTACTCGQFEEEEMQ</sequence>
<organism evidence="1">
    <name type="scientific">marine sediment metagenome</name>
    <dbReference type="NCBI Taxonomy" id="412755"/>
    <lineage>
        <taxon>unclassified sequences</taxon>
        <taxon>metagenomes</taxon>
        <taxon>ecological metagenomes</taxon>
    </lineage>
</organism>
<name>A0A0F9RGX0_9ZZZZ</name>
<accession>A0A0F9RGX0</accession>
<dbReference type="AlphaFoldDB" id="A0A0F9RGX0"/>
<comment type="caution">
    <text evidence="1">The sequence shown here is derived from an EMBL/GenBank/DDBJ whole genome shotgun (WGS) entry which is preliminary data.</text>
</comment>
<reference evidence="1" key="1">
    <citation type="journal article" date="2015" name="Nature">
        <title>Complex archaea that bridge the gap between prokaryotes and eukaryotes.</title>
        <authorList>
            <person name="Spang A."/>
            <person name="Saw J.H."/>
            <person name="Jorgensen S.L."/>
            <person name="Zaremba-Niedzwiedzka K."/>
            <person name="Martijn J."/>
            <person name="Lind A.E."/>
            <person name="van Eijk R."/>
            <person name="Schleper C."/>
            <person name="Guy L."/>
            <person name="Ettema T.J."/>
        </authorList>
    </citation>
    <scope>NUCLEOTIDE SEQUENCE</scope>
</reference>
<dbReference type="EMBL" id="LAZR01003608">
    <property type="protein sequence ID" value="KKN16513.1"/>
    <property type="molecule type" value="Genomic_DNA"/>
</dbReference>
<proteinExistence type="predicted"/>